<dbReference type="GO" id="GO:0004407">
    <property type="term" value="F:histone deacetylase activity"/>
    <property type="evidence" value="ECO:0007669"/>
    <property type="project" value="TreeGrafter"/>
</dbReference>
<evidence type="ECO:0000256" key="1">
    <source>
        <dbReference type="ARBA" id="ARBA00005101"/>
    </source>
</evidence>
<comment type="caution">
    <text evidence="6">The sequence shown here is derived from an EMBL/GenBank/DDBJ whole genome shotgun (WGS) entry which is preliminary data.</text>
</comment>
<comment type="pathway">
    <text evidence="1">Ketone degradation; acetoin degradation.</text>
</comment>
<evidence type="ECO:0000256" key="2">
    <source>
        <dbReference type="ARBA" id="ARBA00005947"/>
    </source>
</evidence>
<dbReference type="InterPro" id="IPR037138">
    <property type="entry name" value="His_deacetylse_dom_sf"/>
</dbReference>
<reference evidence="6 7" key="1">
    <citation type="journal article" date="2014" name="BMC Genomics">
        <title>Comparison of environmental and isolate Sulfobacillus genomes reveals diverse carbon, sulfur, nitrogen, and hydrogen metabolisms.</title>
        <authorList>
            <person name="Justice N.B."/>
            <person name="Norman A."/>
            <person name="Brown C.T."/>
            <person name="Singh A."/>
            <person name="Thomas B.C."/>
            <person name="Banfield J.F."/>
        </authorList>
    </citation>
    <scope>NUCLEOTIDE SEQUENCE [LARGE SCALE GENOMIC DNA]</scope>
    <source>
        <strain evidence="6">AMDSBA1</strain>
    </source>
</reference>
<evidence type="ECO:0000256" key="3">
    <source>
        <dbReference type="ARBA" id="ARBA00020218"/>
    </source>
</evidence>
<evidence type="ECO:0000313" key="7">
    <source>
        <dbReference type="Proteomes" id="UP000242699"/>
    </source>
</evidence>
<organism evidence="6 7">
    <name type="scientific">Sulfobacillus benefaciens</name>
    <dbReference type="NCBI Taxonomy" id="453960"/>
    <lineage>
        <taxon>Bacteria</taxon>
        <taxon>Bacillati</taxon>
        <taxon>Bacillota</taxon>
        <taxon>Clostridia</taxon>
        <taxon>Eubacteriales</taxon>
        <taxon>Clostridiales Family XVII. Incertae Sedis</taxon>
        <taxon>Sulfobacillus</taxon>
    </lineage>
</organism>
<dbReference type="Proteomes" id="UP000242699">
    <property type="component" value="Unassembled WGS sequence"/>
</dbReference>
<proteinExistence type="inferred from homology"/>
<dbReference type="AlphaFoldDB" id="A0A2T2WSZ2"/>
<dbReference type="InterPro" id="IPR023696">
    <property type="entry name" value="Ureohydrolase_dom_sf"/>
</dbReference>
<name>A0A2T2WSZ2_9FIRM</name>
<dbReference type="InterPro" id="IPR000286">
    <property type="entry name" value="HDACs"/>
</dbReference>
<protein>
    <recommendedName>
        <fullName evidence="3">Acetoin utilization protein AcuC</fullName>
    </recommendedName>
</protein>
<comment type="similarity">
    <text evidence="2">Belongs to the histone deacetylase family.</text>
</comment>
<dbReference type="InterPro" id="IPR023801">
    <property type="entry name" value="His_deacetylse_dom"/>
</dbReference>
<dbReference type="SUPFAM" id="SSF52768">
    <property type="entry name" value="Arginase/deacetylase"/>
    <property type="match status" value="1"/>
</dbReference>
<dbReference type="PRINTS" id="PR01270">
    <property type="entry name" value="HDASUPER"/>
</dbReference>
<dbReference type="PANTHER" id="PTHR10625:SF10">
    <property type="entry name" value="HISTONE DEACETYLASE HDAC1"/>
    <property type="match status" value="1"/>
</dbReference>
<keyword evidence="4" id="KW-0006">Acetoin catabolism</keyword>
<dbReference type="InterPro" id="IPR003085">
    <property type="entry name" value="AcuC"/>
</dbReference>
<feature type="domain" description="Histone deacetylase" evidence="5">
    <location>
        <begin position="22"/>
        <end position="323"/>
    </location>
</feature>
<dbReference type="CDD" id="cd09994">
    <property type="entry name" value="HDAC_AcuC_like"/>
    <property type="match status" value="1"/>
</dbReference>
<dbReference type="GO" id="GO:0045150">
    <property type="term" value="P:acetoin catabolic process"/>
    <property type="evidence" value="ECO:0007669"/>
    <property type="project" value="UniProtKB-UniPathway"/>
</dbReference>
<dbReference type="UniPathway" id="UPA00040"/>
<evidence type="ECO:0000259" key="5">
    <source>
        <dbReference type="Pfam" id="PF00850"/>
    </source>
</evidence>
<dbReference type="PANTHER" id="PTHR10625">
    <property type="entry name" value="HISTONE DEACETYLASE HDAC1-RELATED"/>
    <property type="match status" value="1"/>
</dbReference>
<dbReference type="EMBL" id="PXYT01000056">
    <property type="protein sequence ID" value="PSR25350.1"/>
    <property type="molecule type" value="Genomic_DNA"/>
</dbReference>
<sequence length="390" mass="44039">MTQLSRFVYSPHYTQYDFGPSHPFNPVRLLATKSLAESTKLLTDHDLVEPDLATQNDLLLIHHPEYIHMVKQFQEDADIHNPALLQTAEKYGLATEDNPVFPKMHQAAALAVGGSLAAARMVASGESLHTLNIAGGLHHAKALSASGFCIYNDVAISIKWLRQNTAWRIVYIDTDAHHGDGVQEAFYDDPNVLTISLHETGQYLFPGTGSVEEIGVGSGYGFCLNIPMRPYTDDESSLEILEAIVPKALEYFQPDLIISQHGCDGHFWDPLTDLLASTYFYSRAAALIHDWAHQYTQGRWLAVGGGGYELLRVVPRAWVLLWSHMIHRPLDYDSVVPQSWIDQWQPYSTLPLPHHFIDRPEDRPTTPRTFAISEQNRQTIHRLRQLVTWL</sequence>
<evidence type="ECO:0000313" key="6">
    <source>
        <dbReference type="EMBL" id="PSR25350.1"/>
    </source>
</evidence>
<accession>A0A2T2WSZ2</accession>
<gene>
    <name evidence="6" type="ORF">C7B43_17005</name>
</gene>
<evidence type="ECO:0000256" key="4">
    <source>
        <dbReference type="ARBA" id="ARBA00022627"/>
    </source>
</evidence>
<dbReference type="Pfam" id="PF00850">
    <property type="entry name" value="Hist_deacetyl"/>
    <property type="match status" value="1"/>
</dbReference>
<dbReference type="PRINTS" id="PR01272">
    <property type="entry name" value="ACUCPROTEIN"/>
</dbReference>
<dbReference type="GO" id="GO:0040029">
    <property type="term" value="P:epigenetic regulation of gene expression"/>
    <property type="evidence" value="ECO:0007669"/>
    <property type="project" value="TreeGrafter"/>
</dbReference>
<dbReference type="Gene3D" id="3.40.800.20">
    <property type="entry name" value="Histone deacetylase domain"/>
    <property type="match status" value="1"/>
</dbReference>